<evidence type="ECO:0000256" key="6">
    <source>
        <dbReference type="PROSITE-ProRule" id="PRU10141"/>
    </source>
</evidence>
<name>A0AAV5W4J9_9BILA</name>
<comment type="similarity">
    <text evidence="5">Belongs to the protein kinase superfamily. Ser/Thr protein kinase family. GCN2 subfamily.</text>
</comment>
<dbReference type="PANTHER" id="PTHR11042:SF91">
    <property type="entry name" value="EUKARYOTIC TRANSLATION INITIATION FACTOR 2-ALPHA KINASE"/>
    <property type="match status" value="1"/>
</dbReference>
<dbReference type="Gene3D" id="1.10.510.10">
    <property type="entry name" value="Transferase(Phosphotransferase) domain 1"/>
    <property type="match status" value="1"/>
</dbReference>
<feature type="non-terminal residue" evidence="9">
    <location>
        <position position="371"/>
    </location>
</feature>
<dbReference type="InterPro" id="IPR000719">
    <property type="entry name" value="Prot_kinase_dom"/>
</dbReference>
<dbReference type="GO" id="GO:0005524">
    <property type="term" value="F:ATP binding"/>
    <property type="evidence" value="ECO:0007669"/>
    <property type="project" value="UniProtKB-UniRule"/>
</dbReference>
<keyword evidence="7" id="KW-0723">Serine/threonine-protein kinase</keyword>
<evidence type="ECO:0000256" key="3">
    <source>
        <dbReference type="ARBA" id="ARBA00022777"/>
    </source>
</evidence>
<dbReference type="AlphaFoldDB" id="A0AAV5W4J9"/>
<comment type="caution">
    <text evidence="9">The sequence shown here is derived from an EMBL/GenBank/DDBJ whole genome shotgun (WGS) entry which is preliminary data.</text>
</comment>
<feature type="domain" description="Protein kinase" evidence="8">
    <location>
        <begin position="189"/>
        <end position="371"/>
    </location>
</feature>
<dbReference type="InterPro" id="IPR008271">
    <property type="entry name" value="Ser/Thr_kinase_AS"/>
</dbReference>
<dbReference type="PROSITE" id="PS00108">
    <property type="entry name" value="PROTEIN_KINASE_ST"/>
    <property type="match status" value="1"/>
</dbReference>
<evidence type="ECO:0000313" key="10">
    <source>
        <dbReference type="Proteomes" id="UP001432322"/>
    </source>
</evidence>
<dbReference type="GO" id="GO:0005634">
    <property type="term" value="C:nucleus"/>
    <property type="evidence" value="ECO:0007669"/>
    <property type="project" value="TreeGrafter"/>
</dbReference>
<evidence type="ECO:0000256" key="2">
    <source>
        <dbReference type="ARBA" id="ARBA00022741"/>
    </source>
</evidence>
<reference evidence="9" key="1">
    <citation type="submission" date="2023-10" db="EMBL/GenBank/DDBJ databases">
        <title>Genome assembly of Pristionchus species.</title>
        <authorList>
            <person name="Yoshida K."/>
            <person name="Sommer R.J."/>
        </authorList>
    </citation>
    <scope>NUCLEOTIDE SEQUENCE</scope>
    <source>
        <strain evidence="9">RS5133</strain>
    </source>
</reference>
<dbReference type="InterPro" id="IPR050339">
    <property type="entry name" value="CC_SR_Kinase"/>
</dbReference>
<dbReference type="GO" id="GO:0005737">
    <property type="term" value="C:cytoplasm"/>
    <property type="evidence" value="ECO:0007669"/>
    <property type="project" value="TreeGrafter"/>
</dbReference>
<dbReference type="EMBL" id="BTSY01000004">
    <property type="protein sequence ID" value="GMT25701.1"/>
    <property type="molecule type" value="Genomic_DNA"/>
</dbReference>
<feature type="binding site" evidence="6">
    <location>
        <position position="225"/>
    </location>
    <ligand>
        <name>ATP</name>
        <dbReference type="ChEBI" id="CHEBI:30616"/>
    </ligand>
</feature>
<dbReference type="PROSITE" id="PS50011">
    <property type="entry name" value="PROTEIN_KINASE_DOM"/>
    <property type="match status" value="1"/>
</dbReference>
<dbReference type="Pfam" id="PF00069">
    <property type="entry name" value="Pkinase"/>
    <property type="match status" value="1"/>
</dbReference>
<evidence type="ECO:0000256" key="1">
    <source>
        <dbReference type="ARBA" id="ARBA00022679"/>
    </source>
</evidence>
<keyword evidence="1" id="KW-0808">Transferase</keyword>
<proteinExistence type="inferred from homology"/>
<dbReference type="PROSITE" id="PS00107">
    <property type="entry name" value="PROTEIN_KINASE_ATP"/>
    <property type="match status" value="1"/>
</dbReference>
<dbReference type="PANTHER" id="PTHR11042">
    <property type="entry name" value="EUKARYOTIC TRANSLATION INITIATION FACTOR 2-ALPHA KINASE EIF2-ALPHA KINASE -RELATED"/>
    <property type="match status" value="1"/>
</dbReference>
<gene>
    <name evidence="9" type="ORF">PFISCL1PPCAC_16998</name>
</gene>
<evidence type="ECO:0000256" key="5">
    <source>
        <dbReference type="ARBA" id="ARBA00037982"/>
    </source>
</evidence>
<evidence type="ECO:0000256" key="7">
    <source>
        <dbReference type="RuleBase" id="RU000304"/>
    </source>
</evidence>
<feature type="non-terminal residue" evidence="9">
    <location>
        <position position="1"/>
    </location>
</feature>
<keyword evidence="4 6" id="KW-0067">ATP-binding</keyword>
<dbReference type="Proteomes" id="UP001432322">
    <property type="component" value="Unassembled WGS sequence"/>
</dbReference>
<evidence type="ECO:0000259" key="8">
    <source>
        <dbReference type="PROSITE" id="PS50011"/>
    </source>
</evidence>
<evidence type="ECO:0000256" key="4">
    <source>
        <dbReference type="ARBA" id="ARBA00022840"/>
    </source>
</evidence>
<keyword evidence="10" id="KW-1185">Reference proteome</keyword>
<protein>
    <recommendedName>
        <fullName evidence="8">Protein kinase domain-containing protein</fullName>
    </recommendedName>
</protein>
<dbReference type="InterPro" id="IPR017441">
    <property type="entry name" value="Protein_kinase_ATP_BS"/>
</dbReference>
<dbReference type="GO" id="GO:0004694">
    <property type="term" value="F:eukaryotic translation initiation factor 2alpha kinase activity"/>
    <property type="evidence" value="ECO:0007669"/>
    <property type="project" value="TreeGrafter"/>
</dbReference>
<evidence type="ECO:0000313" key="9">
    <source>
        <dbReference type="EMBL" id="GMT25701.1"/>
    </source>
</evidence>
<organism evidence="9 10">
    <name type="scientific">Pristionchus fissidentatus</name>
    <dbReference type="NCBI Taxonomy" id="1538716"/>
    <lineage>
        <taxon>Eukaryota</taxon>
        <taxon>Metazoa</taxon>
        <taxon>Ecdysozoa</taxon>
        <taxon>Nematoda</taxon>
        <taxon>Chromadorea</taxon>
        <taxon>Rhabditida</taxon>
        <taxon>Rhabditina</taxon>
        <taxon>Diplogasteromorpha</taxon>
        <taxon>Diplogasteroidea</taxon>
        <taxon>Neodiplogasteridae</taxon>
        <taxon>Pristionchus</taxon>
    </lineage>
</organism>
<sequence>RGKLIYVNTTSTEGTATHLLHNRIVLKFANADSYSNDHSPLVYFCRTPDEPLLVLDTTTMDTLSIKLPRMNSSVVSCNYNMVGVYGGEITMRRERVTKVGDDKYEFAYEFCKAKFPEALKYFERWAMIRDRTADIEKKWTENEEKRFMEKTIAPAPFRPTMYQSIEKPNADIVPINPKQDFRSKFADDFILIREIGSGAFGRVFEAQNILDKWKYAVKRIALPGKSSEDKVQEKLREVHSMAKFDHPNIVRYYGSWIERPPQVPFQEHNVYLYIQMQHCNHSLEDWLRENEQQPRNQERMRDLFKQLVEAVAYIHSKGVIHRDLKPRNILFDDVNRIRVCDLGISTEIAISTIEGEEVSETRTIIGTPLYK</sequence>
<keyword evidence="2 6" id="KW-0547">Nucleotide-binding</keyword>
<keyword evidence="3" id="KW-0418">Kinase</keyword>
<dbReference type="Gene3D" id="3.30.200.20">
    <property type="entry name" value="Phosphorylase Kinase, domain 1"/>
    <property type="match status" value="1"/>
</dbReference>
<dbReference type="SUPFAM" id="SSF56112">
    <property type="entry name" value="Protein kinase-like (PK-like)"/>
    <property type="match status" value="1"/>
</dbReference>
<dbReference type="InterPro" id="IPR011009">
    <property type="entry name" value="Kinase-like_dom_sf"/>
</dbReference>
<accession>A0AAV5W4J9</accession>
<dbReference type="SMART" id="SM00220">
    <property type="entry name" value="S_TKc"/>
    <property type="match status" value="1"/>
</dbReference>